<dbReference type="Pfam" id="PF01047">
    <property type="entry name" value="MarR"/>
    <property type="match status" value="1"/>
</dbReference>
<dbReference type="InterPro" id="IPR036390">
    <property type="entry name" value="WH_DNA-bd_sf"/>
</dbReference>
<gene>
    <name evidence="2" type="ORF">CQ12_34355</name>
</gene>
<sequence length="171" mass="19237">MPSDLPNRPRAVNGPSAESQELARQFMWEIRSINMCLEALRQLQANVLGITGPQWMILIALADLDKENGVPVNVVSKLMHVDASFVTTQSKLLEKKGFLRRTPSTSDARVVQMSLTDKTYKHLASLAAQQDALDEFVFGEFGVRELTEFANRLTALRHRLEKARLKVALDF</sequence>
<dbReference type="STRING" id="280332.CQ12_34355"/>
<evidence type="ECO:0000313" key="3">
    <source>
        <dbReference type="Proteomes" id="UP000050863"/>
    </source>
</evidence>
<dbReference type="InterPro" id="IPR039422">
    <property type="entry name" value="MarR/SlyA-like"/>
</dbReference>
<protein>
    <submittedName>
        <fullName evidence="2">MarR family transcriptional regulator</fullName>
    </submittedName>
</protein>
<dbReference type="SMART" id="SM00347">
    <property type="entry name" value="HTH_MARR"/>
    <property type="match status" value="1"/>
</dbReference>
<evidence type="ECO:0000259" key="1">
    <source>
        <dbReference type="PROSITE" id="PS50995"/>
    </source>
</evidence>
<organism evidence="2 3">
    <name type="scientific">Bradyrhizobium jicamae</name>
    <dbReference type="NCBI Taxonomy" id="280332"/>
    <lineage>
        <taxon>Bacteria</taxon>
        <taxon>Pseudomonadati</taxon>
        <taxon>Pseudomonadota</taxon>
        <taxon>Alphaproteobacteria</taxon>
        <taxon>Hyphomicrobiales</taxon>
        <taxon>Nitrobacteraceae</taxon>
        <taxon>Bradyrhizobium</taxon>
    </lineage>
</organism>
<dbReference type="PANTHER" id="PTHR33164:SF101">
    <property type="entry name" value="TRANSCRIPTIONAL REPRESSOR MPRA"/>
    <property type="match status" value="1"/>
</dbReference>
<reference evidence="2 3" key="1">
    <citation type="submission" date="2014-03" db="EMBL/GenBank/DDBJ databases">
        <title>Bradyrhizobium valentinum sp. nov., isolated from effective nodules of Lupinus mariae-josephae, a lupine endemic of basic-lime soils in Eastern Spain.</title>
        <authorList>
            <person name="Duran D."/>
            <person name="Rey L."/>
            <person name="Navarro A."/>
            <person name="Busquets A."/>
            <person name="Imperial J."/>
            <person name="Ruiz-Argueso T."/>
        </authorList>
    </citation>
    <scope>NUCLEOTIDE SEQUENCE [LARGE SCALE GENOMIC DNA]</scope>
    <source>
        <strain evidence="2 3">PAC68</strain>
    </source>
</reference>
<proteinExistence type="predicted"/>
<accession>A0A0R3LF66</accession>
<dbReference type="PROSITE" id="PS50995">
    <property type="entry name" value="HTH_MARR_2"/>
    <property type="match status" value="1"/>
</dbReference>
<name>A0A0R3LF66_9BRAD</name>
<dbReference type="GO" id="GO:0006950">
    <property type="term" value="P:response to stress"/>
    <property type="evidence" value="ECO:0007669"/>
    <property type="project" value="TreeGrafter"/>
</dbReference>
<evidence type="ECO:0000313" key="2">
    <source>
        <dbReference type="EMBL" id="KRR04397.1"/>
    </source>
</evidence>
<dbReference type="EMBL" id="LLXZ01000131">
    <property type="protein sequence ID" value="KRR04397.1"/>
    <property type="molecule type" value="Genomic_DNA"/>
</dbReference>
<feature type="domain" description="HTH marR-type" evidence="1">
    <location>
        <begin position="19"/>
        <end position="158"/>
    </location>
</feature>
<dbReference type="Gene3D" id="1.10.10.10">
    <property type="entry name" value="Winged helix-like DNA-binding domain superfamily/Winged helix DNA-binding domain"/>
    <property type="match status" value="1"/>
</dbReference>
<dbReference type="PANTHER" id="PTHR33164">
    <property type="entry name" value="TRANSCRIPTIONAL REGULATOR, MARR FAMILY"/>
    <property type="match status" value="1"/>
</dbReference>
<dbReference type="InterPro" id="IPR036388">
    <property type="entry name" value="WH-like_DNA-bd_sf"/>
</dbReference>
<comment type="caution">
    <text evidence="2">The sequence shown here is derived from an EMBL/GenBank/DDBJ whole genome shotgun (WGS) entry which is preliminary data.</text>
</comment>
<dbReference type="SUPFAM" id="SSF46785">
    <property type="entry name" value="Winged helix' DNA-binding domain"/>
    <property type="match status" value="1"/>
</dbReference>
<dbReference type="OrthoDB" id="8264636at2"/>
<dbReference type="GO" id="GO:0003700">
    <property type="term" value="F:DNA-binding transcription factor activity"/>
    <property type="evidence" value="ECO:0007669"/>
    <property type="project" value="InterPro"/>
</dbReference>
<dbReference type="InterPro" id="IPR000835">
    <property type="entry name" value="HTH_MarR-typ"/>
</dbReference>
<dbReference type="RefSeq" id="WP_057837368.1">
    <property type="nucleotide sequence ID" value="NZ_LLXZ01000131.1"/>
</dbReference>
<keyword evidence="3" id="KW-1185">Reference proteome</keyword>
<dbReference type="Proteomes" id="UP000050863">
    <property type="component" value="Unassembled WGS sequence"/>
</dbReference>
<dbReference type="AlphaFoldDB" id="A0A0R3LF66"/>